<comment type="caution">
    <text evidence="1">The sequence shown here is derived from an EMBL/GenBank/DDBJ whole genome shotgun (WGS) entry which is preliminary data.</text>
</comment>
<accession>A0A919NZM9</accession>
<sequence length="392" mass="43616">MSEVCLWLTPKIFDDLRDPRPAIEAFLDHYGEWIDGRAVTIVFATSNGDHLLCWGGDRTAGFDWARYNCFAADVAPRAHNLDWLRRVRDGGERSFNPYSAGPMMILSEQQIDYDVLAGCYAAVRDVARARGIELTLLEYLEPGPEFCRSDFKTHRHPEVAVAGADSGGHIVPGILDVTLPLAADERAYAAYPRGFASGLPAGDFVAAQAAAYVNDFGLDGVLLGNQFGLLGFWDPAHAPPVTPERTAGIGRFFAAMRAAFGPRQIYWMDTYWRADLERSAWGMPPQAYAAMDAILVSAFAVLVERTEIVPNLRSKAALRGPRVLFGLDFADPWYWYRTWLDDRRTYLYQRKVLAEHADLIDGVSFFGNDTFGHLVPDGPLTETLDTVRKAGR</sequence>
<gene>
    <name evidence="1" type="ORF">Ate02nite_94740</name>
</gene>
<evidence type="ECO:0000313" key="1">
    <source>
        <dbReference type="EMBL" id="GIF26744.1"/>
    </source>
</evidence>
<dbReference type="Proteomes" id="UP000623608">
    <property type="component" value="Unassembled WGS sequence"/>
</dbReference>
<protein>
    <submittedName>
        <fullName evidence="1">Uncharacterized protein</fullName>
    </submittedName>
</protein>
<dbReference type="AlphaFoldDB" id="A0A919NZM9"/>
<name>A0A919NZM9_9ACTN</name>
<organism evidence="1 2">
    <name type="scientific">Paractinoplanes tereljensis</name>
    <dbReference type="NCBI Taxonomy" id="571912"/>
    <lineage>
        <taxon>Bacteria</taxon>
        <taxon>Bacillati</taxon>
        <taxon>Actinomycetota</taxon>
        <taxon>Actinomycetes</taxon>
        <taxon>Micromonosporales</taxon>
        <taxon>Micromonosporaceae</taxon>
        <taxon>Paractinoplanes</taxon>
    </lineage>
</organism>
<keyword evidence="2" id="KW-1185">Reference proteome</keyword>
<dbReference type="RefSeq" id="WP_203814545.1">
    <property type="nucleotide sequence ID" value="NZ_BOMY01000064.1"/>
</dbReference>
<evidence type="ECO:0000313" key="2">
    <source>
        <dbReference type="Proteomes" id="UP000623608"/>
    </source>
</evidence>
<dbReference type="EMBL" id="BOMY01000064">
    <property type="protein sequence ID" value="GIF26744.1"/>
    <property type="molecule type" value="Genomic_DNA"/>
</dbReference>
<reference evidence="1" key="1">
    <citation type="submission" date="2021-01" db="EMBL/GenBank/DDBJ databases">
        <title>Whole genome shotgun sequence of Actinoplanes tereljensis NBRC 105297.</title>
        <authorList>
            <person name="Komaki H."/>
            <person name="Tamura T."/>
        </authorList>
    </citation>
    <scope>NUCLEOTIDE SEQUENCE</scope>
    <source>
        <strain evidence="1">NBRC 105297</strain>
    </source>
</reference>
<proteinExistence type="predicted"/>